<reference evidence="3 4" key="1">
    <citation type="submission" date="2017-05" db="EMBL/GenBank/DDBJ databases">
        <authorList>
            <person name="Varghese N."/>
            <person name="Submissions S."/>
        </authorList>
    </citation>
    <scope>NUCLEOTIDE SEQUENCE [LARGE SCALE GENOMIC DNA]</scope>
    <source>
        <strain evidence="3 4">DSM 21985</strain>
    </source>
</reference>
<protein>
    <submittedName>
        <fullName evidence="3">MinD-like ATPase involved in chromosome partitioning or flagellar assembly</fullName>
    </submittedName>
</protein>
<evidence type="ECO:0000313" key="4">
    <source>
        <dbReference type="Proteomes" id="UP000317557"/>
    </source>
</evidence>
<dbReference type="RefSeq" id="WP_142456132.1">
    <property type="nucleotide sequence ID" value="NZ_FXTP01000019.1"/>
</dbReference>
<sequence>MITQQNMNKPFVYTVISGKGGVGKSMASINTAAMLSKMGYKTALLDVDLGLANCATLMNEPVRATVTDWINGQCVLEELPQDASGISLVTAANEPAQANLSSELIMDALDQVVHFLKEYHDFVVIDTPAGAGEMALWALDTADIGTLILVDEPAAISDVYRLCKYVYNIDPEYRFASIINFADDEATAESTLNRFNTILSYFLQKKSHYLGFIPASKSVKDAVIQQTTLIESEAESEVLQELEFIANNLIALAANHEQSQLKPVL</sequence>
<evidence type="ECO:0000256" key="1">
    <source>
        <dbReference type="ARBA" id="ARBA00022741"/>
    </source>
</evidence>
<dbReference type="PANTHER" id="PTHR43384:SF4">
    <property type="entry name" value="CELLULOSE BIOSYNTHESIS PROTEIN BCSQ-RELATED"/>
    <property type="match status" value="1"/>
</dbReference>
<gene>
    <name evidence="3" type="ORF">SAMN06265219_11938</name>
</gene>
<dbReference type="GO" id="GO:0016887">
    <property type="term" value="F:ATP hydrolysis activity"/>
    <property type="evidence" value="ECO:0007669"/>
    <property type="project" value="TreeGrafter"/>
</dbReference>
<keyword evidence="3" id="KW-0969">Cilium</keyword>
<keyword evidence="4" id="KW-1185">Reference proteome</keyword>
<dbReference type="InterPro" id="IPR033756">
    <property type="entry name" value="YlxH/NBP35"/>
</dbReference>
<organism evidence="3 4">
    <name type="scientific">Gracilimonas mengyeensis</name>
    <dbReference type="NCBI Taxonomy" id="1302730"/>
    <lineage>
        <taxon>Bacteria</taxon>
        <taxon>Pseudomonadati</taxon>
        <taxon>Balneolota</taxon>
        <taxon>Balneolia</taxon>
        <taxon>Balneolales</taxon>
        <taxon>Balneolaceae</taxon>
        <taxon>Gracilimonas</taxon>
    </lineage>
</organism>
<dbReference type="GO" id="GO:0005829">
    <property type="term" value="C:cytosol"/>
    <property type="evidence" value="ECO:0007669"/>
    <property type="project" value="TreeGrafter"/>
</dbReference>
<keyword evidence="1" id="KW-0547">Nucleotide-binding</keyword>
<evidence type="ECO:0000313" key="3">
    <source>
        <dbReference type="EMBL" id="SMO95686.1"/>
    </source>
</evidence>
<dbReference type="Pfam" id="PF10609">
    <property type="entry name" value="ParA"/>
    <property type="match status" value="1"/>
</dbReference>
<dbReference type="PANTHER" id="PTHR43384">
    <property type="entry name" value="SEPTUM SITE-DETERMINING PROTEIN MIND HOMOLOG, CHLOROPLASTIC-RELATED"/>
    <property type="match status" value="1"/>
</dbReference>
<dbReference type="EMBL" id="FXTP01000019">
    <property type="protein sequence ID" value="SMO95686.1"/>
    <property type="molecule type" value="Genomic_DNA"/>
</dbReference>
<proteinExistence type="predicted"/>
<name>A0A521FHT7_9BACT</name>
<accession>A0A521FHT7</accession>
<dbReference type="Gene3D" id="3.40.50.300">
    <property type="entry name" value="P-loop containing nucleotide triphosphate hydrolases"/>
    <property type="match status" value="1"/>
</dbReference>
<dbReference type="AlphaFoldDB" id="A0A521FHT7"/>
<dbReference type="Proteomes" id="UP000317557">
    <property type="component" value="Unassembled WGS sequence"/>
</dbReference>
<dbReference type="InterPro" id="IPR027417">
    <property type="entry name" value="P-loop_NTPase"/>
</dbReference>
<dbReference type="SUPFAM" id="SSF52540">
    <property type="entry name" value="P-loop containing nucleoside triphosphate hydrolases"/>
    <property type="match status" value="1"/>
</dbReference>
<keyword evidence="2" id="KW-0067">ATP-binding</keyword>
<keyword evidence="3" id="KW-0282">Flagellum</keyword>
<keyword evidence="3" id="KW-0966">Cell projection</keyword>
<dbReference type="GO" id="GO:0051782">
    <property type="term" value="P:negative regulation of cell division"/>
    <property type="evidence" value="ECO:0007669"/>
    <property type="project" value="TreeGrafter"/>
</dbReference>
<dbReference type="GO" id="GO:0005524">
    <property type="term" value="F:ATP binding"/>
    <property type="evidence" value="ECO:0007669"/>
    <property type="project" value="UniProtKB-KW"/>
</dbReference>
<dbReference type="OrthoDB" id="9816297at2"/>
<evidence type="ECO:0000256" key="2">
    <source>
        <dbReference type="ARBA" id="ARBA00022840"/>
    </source>
</evidence>
<dbReference type="GO" id="GO:0009898">
    <property type="term" value="C:cytoplasmic side of plasma membrane"/>
    <property type="evidence" value="ECO:0007669"/>
    <property type="project" value="TreeGrafter"/>
</dbReference>
<dbReference type="InterPro" id="IPR050625">
    <property type="entry name" value="ParA/MinD_ATPase"/>
</dbReference>